<evidence type="ECO:0000259" key="2">
    <source>
        <dbReference type="PROSITE" id="PS51485"/>
    </source>
</evidence>
<dbReference type="PANTHER" id="PTHR33021">
    <property type="entry name" value="BLUE COPPER PROTEIN"/>
    <property type="match status" value="1"/>
</dbReference>
<dbReference type="GO" id="GO:0009055">
    <property type="term" value="F:electron transfer activity"/>
    <property type="evidence" value="ECO:0007669"/>
    <property type="project" value="InterPro"/>
</dbReference>
<dbReference type="InterPro" id="IPR039391">
    <property type="entry name" value="Phytocyanin-like"/>
</dbReference>
<evidence type="ECO:0000313" key="3">
    <source>
        <dbReference type="EMBL" id="PKA58714.1"/>
    </source>
</evidence>
<gene>
    <name evidence="3" type="ORF">AXF42_Ash000807</name>
</gene>
<dbReference type="GO" id="GO:0005886">
    <property type="term" value="C:plasma membrane"/>
    <property type="evidence" value="ECO:0007669"/>
    <property type="project" value="TreeGrafter"/>
</dbReference>
<evidence type="ECO:0000256" key="1">
    <source>
        <dbReference type="SAM" id="MobiDB-lite"/>
    </source>
</evidence>
<dbReference type="STRING" id="1088818.A0A2I0AT42"/>
<reference evidence="3 4" key="1">
    <citation type="journal article" date="2017" name="Nature">
        <title>The Apostasia genome and the evolution of orchids.</title>
        <authorList>
            <person name="Zhang G.Q."/>
            <person name="Liu K.W."/>
            <person name="Li Z."/>
            <person name="Lohaus R."/>
            <person name="Hsiao Y.Y."/>
            <person name="Niu S.C."/>
            <person name="Wang J.Y."/>
            <person name="Lin Y.C."/>
            <person name="Xu Q."/>
            <person name="Chen L.J."/>
            <person name="Yoshida K."/>
            <person name="Fujiwara S."/>
            <person name="Wang Z.W."/>
            <person name="Zhang Y.Q."/>
            <person name="Mitsuda N."/>
            <person name="Wang M."/>
            <person name="Liu G.H."/>
            <person name="Pecoraro L."/>
            <person name="Huang H.X."/>
            <person name="Xiao X.J."/>
            <person name="Lin M."/>
            <person name="Wu X.Y."/>
            <person name="Wu W.L."/>
            <person name="Chen Y.Y."/>
            <person name="Chang S.B."/>
            <person name="Sakamoto S."/>
            <person name="Ohme-Takagi M."/>
            <person name="Yagi M."/>
            <person name="Zeng S.J."/>
            <person name="Shen C.Y."/>
            <person name="Yeh C.M."/>
            <person name="Luo Y.B."/>
            <person name="Tsai W.C."/>
            <person name="Van de Peer Y."/>
            <person name="Liu Z.J."/>
        </authorList>
    </citation>
    <scope>NUCLEOTIDE SEQUENCE [LARGE SCALE GENOMIC DNA]</scope>
    <source>
        <strain evidence="4">cv. Shenzhen</strain>
        <tissue evidence="3">Stem</tissue>
    </source>
</reference>
<dbReference type="Proteomes" id="UP000236161">
    <property type="component" value="Unassembled WGS sequence"/>
</dbReference>
<dbReference type="AlphaFoldDB" id="A0A2I0AT42"/>
<dbReference type="EMBL" id="KZ451950">
    <property type="protein sequence ID" value="PKA58714.1"/>
    <property type="molecule type" value="Genomic_DNA"/>
</dbReference>
<feature type="region of interest" description="Disordered" evidence="1">
    <location>
        <begin position="136"/>
        <end position="160"/>
    </location>
</feature>
<dbReference type="SUPFAM" id="SSF49503">
    <property type="entry name" value="Cupredoxins"/>
    <property type="match status" value="1"/>
</dbReference>
<dbReference type="Pfam" id="PF02298">
    <property type="entry name" value="Cu_bind_like"/>
    <property type="match status" value="1"/>
</dbReference>
<dbReference type="Gene3D" id="2.60.40.420">
    <property type="entry name" value="Cupredoxins - blue copper proteins"/>
    <property type="match status" value="1"/>
</dbReference>
<evidence type="ECO:0000313" key="4">
    <source>
        <dbReference type="Proteomes" id="UP000236161"/>
    </source>
</evidence>
<keyword evidence="4" id="KW-1185">Reference proteome</keyword>
<name>A0A2I0AT42_9ASPA</name>
<organism evidence="3 4">
    <name type="scientific">Apostasia shenzhenica</name>
    <dbReference type="NCBI Taxonomy" id="1088818"/>
    <lineage>
        <taxon>Eukaryota</taxon>
        <taxon>Viridiplantae</taxon>
        <taxon>Streptophyta</taxon>
        <taxon>Embryophyta</taxon>
        <taxon>Tracheophyta</taxon>
        <taxon>Spermatophyta</taxon>
        <taxon>Magnoliopsida</taxon>
        <taxon>Liliopsida</taxon>
        <taxon>Asparagales</taxon>
        <taxon>Orchidaceae</taxon>
        <taxon>Apostasioideae</taxon>
        <taxon>Apostasia</taxon>
    </lineage>
</organism>
<accession>A0A2I0AT42</accession>
<proteinExistence type="predicted"/>
<dbReference type="PROSITE" id="PS51485">
    <property type="entry name" value="PHYTOCYANIN"/>
    <property type="match status" value="1"/>
</dbReference>
<dbReference type="PANTHER" id="PTHR33021:SF264">
    <property type="entry name" value="OS05G0570900 PROTEIN"/>
    <property type="match status" value="1"/>
</dbReference>
<dbReference type="InterPro" id="IPR003245">
    <property type="entry name" value="Phytocyanin_dom"/>
</dbReference>
<dbReference type="InterPro" id="IPR008972">
    <property type="entry name" value="Cupredoxin"/>
</dbReference>
<dbReference type="OrthoDB" id="1916408at2759"/>
<feature type="domain" description="Phytocyanin" evidence="2">
    <location>
        <begin position="19"/>
        <end position="133"/>
    </location>
</feature>
<sequence>MHTEFIRLEGALGGATLLTPHSIRSGRHHDNSPSVTNSFENFHRNSSILSEHYLFSENKLMSMRAVFEFTSGVETVVEVSAEDFNKCSNDEVIDMMYEGPAVVNLNTAGWRYFYSDVGLCCEAGQKLAVNVIKPRQPHKAYDSHPPPGRGEAHASPPVSG</sequence>
<protein>
    <submittedName>
        <fullName evidence="3">Early nodulin-like protein 1</fullName>
    </submittedName>
</protein>